<keyword evidence="3" id="KW-0862">Zinc</keyword>
<dbReference type="Gene3D" id="1.20.120.910">
    <property type="entry name" value="DksA, coiled-coil domain"/>
    <property type="match status" value="1"/>
</dbReference>
<dbReference type="InterPro" id="IPR000962">
    <property type="entry name" value="Znf_DskA_TraR"/>
</dbReference>
<dbReference type="InterPro" id="IPR048487">
    <property type="entry name" value="DksA-like_N"/>
</dbReference>
<sequence length="112" mass="12164">MGEDMTTIVERKAQLQARLAELQGRLKNIADELDNPANPDWDDLAIEREGDEVLEGLGLSGQHEIRQIDAALARIEAGEYGICTRCGAEIAEPRLVLMPETPFCQSCAGAVA</sequence>
<keyword evidence="5" id="KW-0175">Coiled coil</keyword>
<feature type="domain" description="DnaK suppressor protein-like N-terminal" evidence="7">
    <location>
        <begin position="13"/>
        <end position="75"/>
    </location>
</feature>
<evidence type="ECO:0000259" key="6">
    <source>
        <dbReference type="Pfam" id="PF01258"/>
    </source>
</evidence>
<dbReference type="SUPFAM" id="SSF57716">
    <property type="entry name" value="Glucocorticoid receptor-like (DNA-binding domain)"/>
    <property type="match status" value="1"/>
</dbReference>
<dbReference type="InterPro" id="IPR037187">
    <property type="entry name" value="DnaK_N"/>
</dbReference>
<evidence type="ECO:0000256" key="4">
    <source>
        <dbReference type="PROSITE-ProRule" id="PRU00510"/>
    </source>
</evidence>
<name>A0A918WLP2_9RHOB</name>
<evidence type="ECO:0000256" key="3">
    <source>
        <dbReference type="ARBA" id="ARBA00022833"/>
    </source>
</evidence>
<dbReference type="GO" id="GO:0008270">
    <property type="term" value="F:zinc ion binding"/>
    <property type="evidence" value="ECO:0007669"/>
    <property type="project" value="UniProtKB-KW"/>
</dbReference>
<evidence type="ECO:0000259" key="7">
    <source>
        <dbReference type="Pfam" id="PF21173"/>
    </source>
</evidence>
<proteinExistence type="predicted"/>
<dbReference type="PROSITE" id="PS51128">
    <property type="entry name" value="ZF_DKSA_2"/>
    <property type="match status" value="1"/>
</dbReference>
<evidence type="ECO:0000313" key="9">
    <source>
        <dbReference type="Proteomes" id="UP000638981"/>
    </source>
</evidence>
<dbReference type="AlphaFoldDB" id="A0A918WLP2"/>
<dbReference type="Pfam" id="PF21173">
    <property type="entry name" value="DksA-like_N"/>
    <property type="match status" value="1"/>
</dbReference>
<evidence type="ECO:0000256" key="1">
    <source>
        <dbReference type="ARBA" id="ARBA00022723"/>
    </source>
</evidence>
<keyword evidence="9" id="KW-1185">Reference proteome</keyword>
<keyword evidence="8" id="KW-0808">Transferase</keyword>
<feature type="coiled-coil region" evidence="5">
    <location>
        <begin position="5"/>
        <end position="32"/>
    </location>
</feature>
<dbReference type="EMBL" id="BMYJ01000006">
    <property type="protein sequence ID" value="GHC57684.1"/>
    <property type="molecule type" value="Genomic_DNA"/>
</dbReference>
<keyword evidence="1" id="KW-0479">Metal-binding</keyword>
<dbReference type="Pfam" id="PF01258">
    <property type="entry name" value="zf-dskA_traR"/>
    <property type="match status" value="1"/>
</dbReference>
<comment type="caution">
    <text evidence="8">The sequence shown here is derived from an EMBL/GenBank/DDBJ whole genome shotgun (WGS) entry which is preliminary data.</text>
</comment>
<gene>
    <name evidence="8" type="primary">dksA</name>
    <name evidence="8" type="ORF">GCM10007315_21450</name>
</gene>
<protein>
    <submittedName>
        <fullName evidence="8">Dimethylmenaquinone methyltransferase</fullName>
    </submittedName>
</protein>
<keyword evidence="8" id="KW-0489">Methyltransferase</keyword>
<dbReference type="SUPFAM" id="SSF109635">
    <property type="entry name" value="DnaK suppressor protein DksA, alpha-hairpin domain"/>
    <property type="match status" value="1"/>
</dbReference>
<keyword evidence="2" id="KW-0863">Zinc-finger</keyword>
<reference evidence="8" key="2">
    <citation type="submission" date="2020-09" db="EMBL/GenBank/DDBJ databases">
        <authorList>
            <person name="Sun Q."/>
            <person name="Kim S."/>
        </authorList>
    </citation>
    <scope>NUCLEOTIDE SEQUENCE</scope>
    <source>
        <strain evidence="8">KCTC 23310</strain>
    </source>
</reference>
<evidence type="ECO:0000256" key="5">
    <source>
        <dbReference type="SAM" id="Coils"/>
    </source>
</evidence>
<evidence type="ECO:0000313" key="8">
    <source>
        <dbReference type="EMBL" id="GHC57684.1"/>
    </source>
</evidence>
<dbReference type="PANTHER" id="PTHR33823">
    <property type="entry name" value="RNA POLYMERASE-BINDING TRANSCRIPTION FACTOR DKSA-RELATED"/>
    <property type="match status" value="1"/>
</dbReference>
<feature type="domain" description="Zinc finger DksA/TraR C4-type" evidence="6">
    <location>
        <begin position="78"/>
        <end position="109"/>
    </location>
</feature>
<accession>A0A918WLP2</accession>
<dbReference type="PANTHER" id="PTHR33823:SF4">
    <property type="entry name" value="GENERAL STRESS PROTEIN 16O"/>
    <property type="match status" value="1"/>
</dbReference>
<feature type="zinc finger region" description="dksA C4-type" evidence="4">
    <location>
        <begin position="83"/>
        <end position="107"/>
    </location>
</feature>
<organism evidence="8 9">
    <name type="scientific">Neogemmobacter tilapiae</name>
    <dbReference type="NCBI Taxonomy" id="875041"/>
    <lineage>
        <taxon>Bacteria</taxon>
        <taxon>Pseudomonadati</taxon>
        <taxon>Pseudomonadota</taxon>
        <taxon>Alphaproteobacteria</taxon>
        <taxon>Rhodobacterales</taxon>
        <taxon>Paracoccaceae</taxon>
        <taxon>Neogemmobacter</taxon>
    </lineage>
</organism>
<evidence type="ECO:0000256" key="2">
    <source>
        <dbReference type="ARBA" id="ARBA00022771"/>
    </source>
</evidence>
<dbReference type="GO" id="GO:0008168">
    <property type="term" value="F:methyltransferase activity"/>
    <property type="evidence" value="ECO:0007669"/>
    <property type="project" value="UniProtKB-KW"/>
</dbReference>
<reference evidence="8" key="1">
    <citation type="journal article" date="2014" name="Int. J. Syst. Evol. Microbiol.">
        <title>Complete genome sequence of Corynebacterium casei LMG S-19264T (=DSM 44701T), isolated from a smear-ripened cheese.</title>
        <authorList>
            <consortium name="US DOE Joint Genome Institute (JGI-PGF)"/>
            <person name="Walter F."/>
            <person name="Albersmeier A."/>
            <person name="Kalinowski J."/>
            <person name="Ruckert C."/>
        </authorList>
    </citation>
    <scope>NUCLEOTIDE SEQUENCE</scope>
    <source>
        <strain evidence="8">KCTC 23310</strain>
    </source>
</reference>
<dbReference type="Proteomes" id="UP000638981">
    <property type="component" value="Unassembled WGS sequence"/>
</dbReference>
<dbReference type="GO" id="GO:0032259">
    <property type="term" value="P:methylation"/>
    <property type="evidence" value="ECO:0007669"/>
    <property type="project" value="UniProtKB-KW"/>
</dbReference>